<dbReference type="GO" id="GO:0008525">
    <property type="term" value="F:phosphatidylcholine transporter activity"/>
    <property type="evidence" value="ECO:0007669"/>
    <property type="project" value="TreeGrafter"/>
</dbReference>
<feature type="domain" description="Phosphatidylinositol transfer protein N-terminal" evidence="1">
    <location>
        <begin position="2"/>
        <end position="101"/>
    </location>
</feature>
<dbReference type="GO" id="GO:0005737">
    <property type="term" value="C:cytoplasm"/>
    <property type="evidence" value="ECO:0007669"/>
    <property type="project" value="TreeGrafter"/>
</dbReference>
<dbReference type="GO" id="GO:0031210">
    <property type="term" value="F:phosphatidylcholine binding"/>
    <property type="evidence" value="ECO:0007669"/>
    <property type="project" value="TreeGrafter"/>
</dbReference>
<organism evidence="2 3">
    <name type="scientific">Elysia crispata</name>
    <name type="common">lettuce slug</name>
    <dbReference type="NCBI Taxonomy" id="231223"/>
    <lineage>
        <taxon>Eukaryota</taxon>
        <taxon>Metazoa</taxon>
        <taxon>Spiralia</taxon>
        <taxon>Lophotrochozoa</taxon>
        <taxon>Mollusca</taxon>
        <taxon>Gastropoda</taxon>
        <taxon>Heterobranchia</taxon>
        <taxon>Euthyneura</taxon>
        <taxon>Panpulmonata</taxon>
        <taxon>Sacoglossa</taxon>
        <taxon>Placobranchoidea</taxon>
        <taxon>Plakobranchidae</taxon>
        <taxon>Elysia</taxon>
    </lineage>
</organism>
<evidence type="ECO:0000313" key="2">
    <source>
        <dbReference type="EMBL" id="KAK3758190.1"/>
    </source>
</evidence>
<evidence type="ECO:0000259" key="1">
    <source>
        <dbReference type="Pfam" id="PF02121"/>
    </source>
</evidence>
<dbReference type="InterPro" id="IPR001666">
    <property type="entry name" value="PI_transfer"/>
</dbReference>
<dbReference type="InterPro" id="IPR055261">
    <property type="entry name" value="PI_transfer_N"/>
</dbReference>
<dbReference type="PANTHER" id="PTHR10658">
    <property type="entry name" value="PHOSPHATIDYLINOSITOL TRANSFER PROTEIN"/>
    <property type="match status" value="1"/>
</dbReference>
<accession>A0AAE1D644</accession>
<protein>
    <recommendedName>
        <fullName evidence="1">Phosphatidylinositol transfer protein N-terminal domain-containing protein</fullName>
    </recommendedName>
</protein>
<dbReference type="GO" id="GO:0035091">
    <property type="term" value="F:phosphatidylinositol binding"/>
    <property type="evidence" value="ECO:0007669"/>
    <property type="project" value="TreeGrafter"/>
</dbReference>
<dbReference type="AlphaFoldDB" id="A0AAE1D644"/>
<dbReference type="Proteomes" id="UP001283361">
    <property type="component" value="Unassembled WGS sequence"/>
</dbReference>
<gene>
    <name evidence="2" type="ORF">RRG08_005370</name>
</gene>
<dbReference type="Pfam" id="PF02121">
    <property type="entry name" value="IP_trans"/>
    <property type="match status" value="2"/>
</dbReference>
<proteinExistence type="predicted"/>
<dbReference type="Gene3D" id="3.30.530.20">
    <property type="match status" value="2"/>
</dbReference>
<name>A0AAE1D644_9GAST</name>
<comment type="caution">
    <text evidence="2">The sequence shown here is derived from an EMBL/GenBank/DDBJ whole genome shotgun (WGS) entry which is preliminary data.</text>
</comment>
<dbReference type="PRINTS" id="PR00391">
    <property type="entry name" value="PITRANSFER"/>
</dbReference>
<dbReference type="GO" id="GO:0008526">
    <property type="term" value="F:phosphatidylinositol transfer activity"/>
    <property type="evidence" value="ECO:0007669"/>
    <property type="project" value="TreeGrafter"/>
</dbReference>
<sequence>MYLEEFRIGHLYSVSEVSKSETGGGEGVEVIEEVDFDERCSPPSFPLLANGQTFTEGCYTHKAYHGAAKLPRMTHMLLPRVKGAFVEHSWSAFPYCRSVITIFGLTGWDFRERVVRKLDIANDPLPTADYQTGWDPCLVGSEKAGRAPLPKDGTGEWMNKVNPVMTCYKVVKVWFNWFGLKDRVEKQVLKYYDTYFLNFHRKLVCWMDEYHGLTMEEIRRIELETREKLSPVRKDVLLY</sequence>
<evidence type="ECO:0000313" key="3">
    <source>
        <dbReference type="Proteomes" id="UP001283361"/>
    </source>
</evidence>
<dbReference type="EMBL" id="JAWDGP010005294">
    <property type="protein sequence ID" value="KAK3758190.1"/>
    <property type="molecule type" value="Genomic_DNA"/>
</dbReference>
<dbReference type="InterPro" id="IPR023393">
    <property type="entry name" value="START-like_dom_sf"/>
</dbReference>
<reference evidence="2" key="1">
    <citation type="journal article" date="2023" name="G3 (Bethesda)">
        <title>A reference genome for the long-term kleptoplast-retaining sea slug Elysia crispata morphotype clarki.</title>
        <authorList>
            <person name="Eastman K.E."/>
            <person name="Pendleton A.L."/>
            <person name="Shaikh M.A."/>
            <person name="Suttiyut T."/>
            <person name="Ogas R."/>
            <person name="Tomko P."/>
            <person name="Gavelis G."/>
            <person name="Widhalm J.R."/>
            <person name="Wisecaver J.H."/>
        </authorList>
    </citation>
    <scope>NUCLEOTIDE SEQUENCE</scope>
    <source>
        <strain evidence="2">ECLA1</strain>
    </source>
</reference>
<feature type="domain" description="Phosphatidylinositol transfer protein N-terminal" evidence="1">
    <location>
        <begin position="103"/>
        <end position="226"/>
    </location>
</feature>
<keyword evidence="3" id="KW-1185">Reference proteome</keyword>
<dbReference type="PANTHER" id="PTHR10658:SF11">
    <property type="entry name" value="VIBRATOR, ISOFORM B"/>
    <property type="match status" value="1"/>
</dbReference>
<dbReference type="SUPFAM" id="SSF55961">
    <property type="entry name" value="Bet v1-like"/>
    <property type="match status" value="1"/>
</dbReference>